<dbReference type="Proteomes" id="UP000594638">
    <property type="component" value="Unassembled WGS sequence"/>
</dbReference>
<feature type="compositionally biased region" description="Basic and acidic residues" evidence="1">
    <location>
        <begin position="96"/>
        <end position="112"/>
    </location>
</feature>
<feature type="transmembrane region" description="Helical" evidence="2">
    <location>
        <begin position="226"/>
        <end position="246"/>
    </location>
</feature>
<keyword evidence="2" id="KW-1133">Transmembrane helix</keyword>
<protein>
    <recommendedName>
        <fullName evidence="5">Transmembrane protein</fullName>
    </recommendedName>
</protein>
<evidence type="ECO:0000256" key="2">
    <source>
        <dbReference type="SAM" id="Phobius"/>
    </source>
</evidence>
<feature type="region of interest" description="Disordered" evidence="1">
    <location>
        <begin position="1"/>
        <end position="112"/>
    </location>
</feature>
<sequence length="351" mass="36982">MRAGGWGLGVGGRGLGAEEKKHTRLLASSLARRVRKHKTAQTRARGPATNENSWRAKTQMALAHSPPRERAKQRPRRRVARDIETSACENGSRSGSETRHDFQSNDNKPSVERECLSANELTRGGVRTSQSAPLWQGHSFLQSVAAADGALVSKGPICSAGMASTRASWAEGAQQRVGGPNSIAGKEGRPVAGQPFMSERHPISGGPPSREGPVERGHTTRARGRLRVLLVCAACAACCALFCALARVPREKSAGRPHGPGREENCALVCRLTVPDFDGTPCLSPRHKHTHCAVPQSSKKCAVTASGSPPTLDSRAGEPDAAAAEQSGRAGVPPRFGLANRGRAGASSSGR</sequence>
<keyword evidence="2" id="KW-0812">Transmembrane</keyword>
<feature type="region of interest" description="Disordered" evidence="1">
    <location>
        <begin position="171"/>
        <end position="219"/>
    </location>
</feature>
<accession>A0A8S0TNE0</accession>
<name>A0A8S0TNE0_OLEEU</name>
<evidence type="ECO:0000313" key="3">
    <source>
        <dbReference type="EMBL" id="CAA3006356.1"/>
    </source>
</evidence>
<gene>
    <name evidence="3" type="ORF">OLEA9_A076084</name>
</gene>
<keyword evidence="4" id="KW-1185">Reference proteome</keyword>
<proteinExistence type="predicted"/>
<comment type="caution">
    <text evidence="3">The sequence shown here is derived from an EMBL/GenBank/DDBJ whole genome shotgun (WGS) entry which is preliminary data.</text>
</comment>
<feature type="region of interest" description="Disordered" evidence="1">
    <location>
        <begin position="301"/>
        <end position="351"/>
    </location>
</feature>
<feature type="compositionally biased region" description="Polar residues" evidence="1">
    <location>
        <begin position="301"/>
        <end position="311"/>
    </location>
</feature>
<evidence type="ECO:0000256" key="1">
    <source>
        <dbReference type="SAM" id="MobiDB-lite"/>
    </source>
</evidence>
<evidence type="ECO:0000313" key="4">
    <source>
        <dbReference type="Proteomes" id="UP000594638"/>
    </source>
</evidence>
<dbReference type="AlphaFoldDB" id="A0A8S0TNE0"/>
<evidence type="ECO:0008006" key="5">
    <source>
        <dbReference type="Google" id="ProtNLM"/>
    </source>
</evidence>
<dbReference type="Gramene" id="OE9A076084T1">
    <property type="protein sequence ID" value="OE9A076084C1"/>
    <property type="gene ID" value="OE9A076084"/>
</dbReference>
<dbReference type="EMBL" id="CACTIH010007260">
    <property type="protein sequence ID" value="CAA3006356.1"/>
    <property type="molecule type" value="Genomic_DNA"/>
</dbReference>
<keyword evidence="2" id="KW-0472">Membrane</keyword>
<organism evidence="3 4">
    <name type="scientific">Olea europaea subsp. europaea</name>
    <dbReference type="NCBI Taxonomy" id="158383"/>
    <lineage>
        <taxon>Eukaryota</taxon>
        <taxon>Viridiplantae</taxon>
        <taxon>Streptophyta</taxon>
        <taxon>Embryophyta</taxon>
        <taxon>Tracheophyta</taxon>
        <taxon>Spermatophyta</taxon>
        <taxon>Magnoliopsida</taxon>
        <taxon>eudicotyledons</taxon>
        <taxon>Gunneridae</taxon>
        <taxon>Pentapetalae</taxon>
        <taxon>asterids</taxon>
        <taxon>lamiids</taxon>
        <taxon>Lamiales</taxon>
        <taxon>Oleaceae</taxon>
        <taxon>Oleeae</taxon>
        <taxon>Olea</taxon>
    </lineage>
</organism>
<reference evidence="3 4" key="1">
    <citation type="submission" date="2019-12" db="EMBL/GenBank/DDBJ databases">
        <authorList>
            <person name="Alioto T."/>
            <person name="Alioto T."/>
            <person name="Gomez Garrido J."/>
        </authorList>
    </citation>
    <scope>NUCLEOTIDE SEQUENCE [LARGE SCALE GENOMIC DNA]</scope>
</reference>
<feature type="compositionally biased region" description="Gly residues" evidence="1">
    <location>
        <begin position="1"/>
        <end position="15"/>
    </location>
</feature>